<organism evidence="9 10">
    <name type="scientific">Caenorhabditis tropicalis</name>
    <dbReference type="NCBI Taxonomy" id="1561998"/>
    <lineage>
        <taxon>Eukaryota</taxon>
        <taxon>Metazoa</taxon>
        <taxon>Ecdysozoa</taxon>
        <taxon>Nematoda</taxon>
        <taxon>Chromadorea</taxon>
        <taxon>Rhabditida</taxon>
        <taxon>Rhabditina</taxon>
        <taxon>Rhabditomorpha</taxon>
        <taxon>Rhabditoidea</taxon>
        <taxon>Rhabditidae</taxon>
        <taxon>Peloderinae</taxon>
        <taxon>Caenorhabditis</taxon>
    </lineage>
</organism>
<evidence type="ECO:0000313" key="9">
    <source>
        <dbReference type="Proteomes" id="UP000095282"/>
    </source>
</evidence>
<sequence length="320" mass="36698">MTASSAASSSTTTTTTTTVPDESECLKKEEERFKSPDPAPTLDEEVDIATLPSMLEDDPNGNVVECDLGFKGPRWGPQHAGAKKLASMYSKEKRLQEQVSLIVAIFLFSAVFINLIITFDSSIWMSVLFYAVLGIMTADFLSGLVHWGADTFGSVETWFGRSFIRPFREHHVDPTAITRHDFVEVNGDNFMLCIVPLVWILYQQNTYEREAITQWASFHWYILLLGIYVALTNQIHKWSHTYFGLSKWVVFLQKTHIILPRSHHKIHHISPHACYYCITTGWLNWPLEYCGFWRKLEWVVTAATGMQPREDDLKWATKLN</sequence>
<evidence type="ECO:0000256" key="1">
    <source>
        <dbReference type="ARBA" id="ARBA00004141"/>
    </source>
</evidence>
<keyword evidence="5 7" id="KW-0472">Membrane</keyword>
<accession>A0A1I7TU68</accession>
<feature type="transmembrane region" description="Helical" evidence="7">
    <location>
        <begin position="185"/>
        <end position="202"/>
    </location>
</feature>
<dbReference type="eggNOG" id="KOG3011">
    <property type="taxonomic scope" value="Eukaryota"/>
</dbReference>
<feature type="domain" description="Lipid desaturase" evidence="8">
    <location>
        <begin position="135"/>
        <end position="311"/>
    </location>
</feature>
<dbReference type="Proteomes" id="UP000095282">
    <property type="component" value="Unplaced"/>
</dbReference>
<proteinExistence type="inferred from homology"/>
<evidence type="ECO:0000259" key="8">
    <source>
        <dbReference type="Pfam" id="PF10520"/>
    </source>
</evidence>
<evidence type="ECO:0000256" key="3">
    <source>
        <dbReference type="ARBA" id="ARBA00022692"/>
    </source>
</evidence>
<evidence type="ECO:0000256" key="2">
    <source>
        <dbReference type="ARBA" id="ARBA00007620"/>
    </source>
</evidence>
<dbReference type="InterPro" id="IPR019547">
    <property type="entry name" value="Lipid_desat"/>
</dbReference>
<keyword evidence="9" id="KW-1185">Reference proteome</keyword>
<evidence type="ECO:0000313" key="10">
    <source>
        <dbReference type="WBParaSite" id="Csp11.Scaffold629.g11819.t1"/>
    </source>
</evidence>
<comment type="subcellular location">
    <subcellularLocation>
        <location evidence="1">Membrane</location>
        <topology evidence="1">Multi-pass membrane protein</topology>
    </subcellularLocation>
</comment>
<dbReference type="Pfam" id="PF10520">
    <property type="entry name" value="Lipid_desat"/>
    <property type="match status" value="1"/>
</dbReference>
<dbReference type="GO" id="GO:0006631">
    <property type="term" value="P:fatty acid metabolic process"/>
    <property type="evidence" value="ECO:0007669"/>
    <property type="project" value="UniProtKB-UniPathway"/>
</dbReference>
<reference evidence="10" key="1">
    <citation type="submission" date="2016-11" db="UniProtKB">
        <authorList>
            <consortium name="WormBaseParasite"/>
        </authorList>
    </citation>
    <scope>IDENTIFICATION</scope>
</reference>
<comment type="similarity">
    <text evidence="2">Belongs to the fatty acid desaturase CarF family.</text>
</comment>
<feature type="compositionally biased region" description="Basic and acidic residues" evidence="6">
    <location>
        <begin position="24"/>
        <end position="35"/>
    </location>
</feature>
<dbReference type="WBParaSite" id="Csp11.Scaffold629.g11819.t1">
    <property type="protein sequence ID" value="Csp11.Scaffold629.g11819.t1"/>
    <property type="gene ID" value="Csp11.Scaffold629.g11819"/>
</dbReference>
<feature type="compositionally biased region" description="Low complexity" evidence="6">
    <location>
        <begin position="1"/>
        <end position="18"/>
    </location>
</feature>
<dbReference type="STRING" id="1561998.A0A1I7TU68"/>
<dbReference type="AlphaFoldDB" id="A0A1I7TU68"/>
<dbReference type="PANTHER" id="PTHR48230">
    <property type="match status" value="1"/>
</dbReference>
<dbReference type="GO" id="GO:0016020">
    <property type="term" value="C:membrane"/>
    <property type="evidence" value="ECO:0007669"/>
    <property type="project" value="UniProtKB-SubCell"/>
</dbReference>
<keyword evidence="3 7" id="KW-0812">Transmembrane</keyword>
<dbReference type="InterPro" id="IPR053335">
    <property type="entry name" value="Fatty_acid_desaturase_CarF"/>
</dbReference>
<evidence type="ECO:0000256" key="7">
    <source>
        <dbReference type="SAM" id="Phobius"/>
    </source>
</evidence>
<protein>
    <submittedName>
        <fullName evidence="10">TMEM189_B_dmain domain-containing protein</fullName>
    </submittedName>
</protein>
<name>A0A1I7TU68_9PELO</name>
<keyword evidence="4 7" id="KW-1133">Transmembrane helix</keyword>
<evidence type="ECO:0000256" key="6">
    <source>
        <dbReference type="SAM" id="MobiDB-lite"/>
    </source>
</evidence>
<feature type="transmembrane region" description="Helical" evidence="7">
    <location>
        <begin position="99"/>
        <end position="117"/>
    </location>
</feature>
<evidence type="ECO:0000256" key="4">
    <source>
        <dbReference type="ARBA" id="ARBA00022989"/>
    </source>
</evidence>
<evidence type="ECO:0000256" key="5">
    <source>
        <dbReference type="ARBA" id="ARBA00023136"/>
    </source>
</evidence>
<dbReference type="UniPathway" id="UPA00199"/>
<dbReference type="PANTHER" id="PTHR48230:SF1">
    <property type="entry name" value="LIPID DESATURASE DOMAIN-CONTAINING PROTEIN"/>
    <property type="match status" value="1"/>
</dbReference>
<feature type="transmembrane region" description="Helical" evidence="7">
    <location>
        <begin position="214"/>
        <end position="231"/>
    </location>
</feature>
<feature type="transmembrane region" description="Helical" evidence="7">
    <location>
        <begin position="123"/>
        <end position="145"/>
    </location>
</feature>
<feature type="region of interest" description="Disordered" evidence="6">
    <location>
        <begin position="1"/>
        <end position="41"/>
    </location>
</feature>